<feature type="domain" description="HTH arsR-type" evidence="4">
    <location>
        <begin position="71"/>
        <end position="147"/>
    </location>
</feature>
<accession>A0ABT4MLK9</accession>
<dbReference type="SMART" id="SM00418">
    <property type="entry name" value="HTH_ARSR"/>
    <property type="match status" value="1"/>
</dbReference>
<dbReference type="InterPro" id="IPR051081">
    <property type="entry name" value="HTH_MetalResp_TranReg"/>
</dbReference>
<keyword evidence="6" id="KW-1185">Reference proteome</keyword>
<dbReference type="InterPro" id="IPR011991">
    <property type="entry name" value="ArsR-like_HTH"/>
</dbReference>
<evidence type="ECO:0000259" key="4">
    <source>
        <dbReference type="SMART" id="SM00418"/>
    </source>
</evidence>
<dbReference type="Pfam" id="PF12840">
    <property type="entry name" value="HTH_20"/>
    <property type="match status" value="1"/>
</dbReference>
<comment type="caution">
    <text evidence="5">The sequence shown here is derived from an EMBL/GenBank/DDBJ whole genome shotgun (WGS) entry which is preliminary data.</text>
</comment>
<sequence length="157" mass="16664">MSSKFESRLAELEARVAELERRDAPEQVDAAPSTGGIVAYQGDVRLHGTVRWDITYSADAIVDLPIASMSEVLAALGHPVRLQIVRTLLRGPANAADLHAAVGVGSSGQIYHHLKTLSSANIVEQQGRGDYRIAAKRVVPLLVSMLTAADIAGDLGT</sequence>
<keyword evidence="3" id="KW-0804">Transcription</keyword>
<dbReference type="InterPro" id="IPR001845">
    <property type="entry name" value="HTH_ArsR_DNA-bd_dom"/>
</dbReference>
<dbReference type="EMBL" id="JAPWIJ010000009">
    <property type="protein sequence ID" value="MCZ4520940.1"/>
    <property type="molecule type" value="Genomic_DNA"/>
</dbReference>
<gene>
    <name evidence="5" type="ORF">O4220_20710</name>
</gene>
<evidence type="ECO:0000256" key="1">
    <source>
        <dbReference type="ARBA" id="ARBA00023015"/>
    </source>
</evidence>
<evidence type="ECO:0000256" key="3">
    <source>
        <dbReference type="ARBA" id="ARBA00023163"/>
    </source>
</evidence>
<keyword evidence="1" id="KW-0805">Transcription regulation</keyword>
<dbReference type="Proteomes" id="UP001081071">
    <property type="component" value="Unassembled WGS sequence"/>
</dbReference>
<dbReference type="InterPro" id="IPR036390">
    <property type="entry name" value="WH_DNA-bd_sf"/>
</dbReference>
<organism evidence="5 6">
    <name type="scientific">Rhodococcus ruber</name>
    <dbReference type="NCBI Taxonomy" id="1830"/>
    <lineage>
        <taxon>Bacteria</taxon>
        <taxon>Bacillati</taxon>
        <taxon>Actinomycetota</taxon>
        <taxon>Actinomycetes</taxon>
        <taxon>Mycobacteriales</taxon>
        <taxon>Nocardiaceae</taxon>
        <taxon>Rhodococcus</taxon>
    </lineage>
</organism>
<dbReference type="Gene3D" id="1.10.10.10">
    <property type="entry name" value="Winged helix-like DNA-binding domain superfamily/Winged helix DNA-binding domain"/>
    <property type="match status" value="1"/>
</dbReference>
<dbReference type="SUPFAM" id="SSF46785">
    <property type="entry name" value="Winged helix' DNA-binding domain"/>
    <property type="match status" value="1"/>
</dbReference>
<reference evidence="5" key="1">
    <citation type="submission" date="2022-12" db="EMBL/GenBank/DDBJ databases">
        <authorList>
            <person name="Krivoruchko A.V."/>
            <person name="Elkin A."/>
        </authorList>
    </citation>
    <scope>NUCLEOTIDE SEQUENCE</scope>
    <source>
        <strain evidence="5">IEGM 1391</strain>
    </source>
</reference>
<proteinExistence type="predicted"/>
<evidence type="ECO:0000313" key="5">
    <source>
        <dbReference type="EMBL" id="MCZ4520940.1"/>
    </source>
</evidence>
<evidence type="ECO:0000256" key="2">
    <source>
        <dbReference type="ARBA" id="ARBA00023125"/>
    </source>
</evidence>
<keyword evidence="2" id="KW-0238">DNA-binding</keyword>
<dbReference type="PANTHER" id="PTHR33154:SF18">
    <property type="entry name" value="ARSENICAL RESISTANCE OPERON REPRESSOR"/>
    <property type="match status" value="1"/>
</dbReference>
<dbReference type="CDD" id="cd00090">
    <property type="entry name" value="HTH_ARSR"/>
    <property type="match status" value="1"/>
</dbReference>
<evidence type="ECO:0000313" key="6">
    <source>
        <dbReference type="Proteomes" id="UP001081071"/>
    </source>
</evidence>
<name>A0ABT4MLK9_9NOCA</name>
<dbReference type="InterPro" id="IPR036388">
    <property type="entry name" value="WH-like_DNA-bd_sf"/>
</dbReference>
<protein>
    <submittedName>
        <fullName evidence="5">Helix-turn-helix domain-containing protein</fullName>
    </submittedName>
</protein>
<dbReference type="PANTHER" id="PTHR33154">
    <property type="entry name" value="TRANSCRIPTIONAL REGULATOR, ARSR FAMILY"/>
    <property type="match status" value="1"/>
</dbReference>
<dbReference type="RefSeq" id="WP_269607358.1">
    <property type="nucleotide sequence ID" value="NZ_JAPWIJ010000009.1"/>
</dbReference>